<reference evidence="1 2" key="1">
    <citation type="submission" date="2005-07" db="EMBL/GenBank/DDBJ databases">
        <authorList>
            <person name="Mural R.J."/>
            <person name="Li P.W."/>
            <person name="Adams M.D."/>
            <person name="Amanatides P.G."/>
            <person name="Baden-Tillson H."/>
            <person name="Barnstead M."/>
            <person name="Chin S.H."/>
            <person name="Dew I."/>
            <person name="Evans C.A."/>
            <person name="Ferriera S."/>
            <person name="Flanigan M."/>
            <person name="Fosler C."/>
            <person name="Glodek A."/>
            <person name="Gu Z."/>
            <person name="Holt R.A."/>
            <person name="Jennings D."/>
            <person name="Kraft C.L."/>
            <person name="Lu F."/>
            <person name="Nguyen T."/>
            <person name="Nusskern D.R."/>
            <person name="Pfannkoch C.M."/>
            <person name="Sitter C."/>
            <person name="Sutton G.G."/>
            <person name="Venter J.C."/>
            <person name="Wang Z."/>
            <person name="Woodage T."/>
            <person name="Zheng X.H."/>
            <person name="Zhong F."/>
        </authorList>
    </citation>
    <scope>NUCLEOTIDE SEQUENCE [LARGE SCALE GENOMIC DNA]</scope>
    <source>
        <strain>BN</strain>
        <strain evidence="2">Sprague-Dawley</strain>
    </source>
</reference>
<organism evidence="1 2">
    <name type="scientific">Rattus norvegicus</name>
    <name type="common">Rat</name>
    <dbReference type="NCBI Taxonomy" id="10116"/>
    <lineage>
        <taxon>Eukaryota</taxon>
        <taxon>Metazoa</taxon>
        <taxon>Chordata</taxon>
        <taxon>Craniata</taxon>
        <taxon>Vertebrata</taxon>
        <taxon>Euteleostomi</taxon>
        <taxon>Mammalia</taxon>
        <taxon>Eutheria</taxon>
        <taxon>Euarchontoglires</taxon>
        <taxon>Glires</taxon>
        <taxon>Rodentia</taxon>
        <taxon>Myomorpha</taxon>
        <taxon>Muroidea</taxon>
        <taxon>Muridae</taxon>
        <taxon>Murinae</taxon>
        <taxon>Rattus</taxon>
    </lineage>
</organism>
<dbReference type="Proteomes" id="UP000234681">
    <property type="component" value="Chromosome 12"/>
</dbReference>
<gene>
    <name evidence="1" type="ORF">rCG_58903</name>
</gene>
<accession>A6KQ31</accession>
<dbReference type="EMBL" id="CH474084">
    <property type="protein sequence ID" value="EDL74956.1"/>
    <property type="molecule type" value="Genomic_DNA"/>
</dbReference>
<proteinExistence type="predicted"/>
<name>A6KQ31_RAT</name>
<evidence type="ECO:0000313" key="1">
    <source>
        <dbReference type="EMBL" id="EDL74956.1"/>
    </source>
</evidence>
<sequence>MRPVQAGWWW</sequence>
<evidence type="ECO:0000313" key="2">
    <source>
        <dbReference type="Proteomes" id="UP000234681"/>
    </source>
</evidence>
<protein>
    <submittedName>
        <fullName evidence="1">RCG58903</fullName>
    </submittedName>
</protein>